<dbReference type="EMBL" id="BLLK01000022">
    <property type="protein sequence ID" value="GFH46419.1"/>
    <property type="molecule type" value="Genomic_DNA"/>
</dbReference>
<keyword evidence="2" id="KW-0732">Signal</keyword>
<name>A0AAD3CIS6_9STRA</name>
<feature type="signal peptide" evidence="2">
    <location>
        <begin position="1"/>
        <end position="22"/>
    </location>
</feature>
<evidence type="ECO:0000256" key="1">
    <source>
        <dbReference type="SAM" id="MobiDB-lite"/>
    </source>
</evidence>
<comment type="caution">
    <text evidence="3">The sequence shown here is derived from an EMBL/GenBank/DDBJ whole genome shotgun (WGS) entry which is preliminary data.</text>
</comment>
<feature type="region of interest" description="Disordered" evidence="1">
    <location>
        <begin position="39"/>
        <end position="58"/>
    </location>
</feature>
<feature type="chain" id="PRO_5041901859" evidence="2">
    <location>
        <begin position="23"/>
        <end position="256"/>
    </location>
</feature>
<reference evidence="3 4" key="1">
    <citation type="journal article" date="2021" name="Sci. Rep.">
        <title>The genome of the diatom Chaetoceros tenuissimus carries an ancient integrated fragment of an extant virus.</title>
        <authorList>
            <person name="Hongo Y."/>
            <person name="Kimura K."/>
            <person name="Takaki Y."/>
            <person name="Yoshida Y."/>
            <person name="Baba S."/>
            <person name="Kobayashi G."/>
            <person name="Nagasaki K."/>
            <person name="Hano T."/>
            <person name="Tomaru Y."/>
        </authorList>
    </citation>
    <scope>NUCLEOTIDE SEQUENCE [LARGE SCALE GENOMIC DNA]</scope>
    <source>
        <strain evidence="3 4">NIES-3715</strain>
    </source>
</reference>
<protein>
    <submittedName>
        <fullName evidence="3">Uncharacterized protein</fullName>
    </submittedName>
</protein>
<dbReference type="Proteomes" id="UP001054902">
    <property type="component" value="Unassembled WGS sequence"/>
</dbReference>
<accession>A0AAD3CIS6</accession>
<proteinExistence type="predicted"/>
<feature type="compositionally biased region" description="Polar residues" evidence="1">
    <location>
        <begin position="40"/>
        <end position="57"/>
    </location>
</feature>
<organism evidence="3 4">
    <name type="scientific">Chaetoceros tenuissimus</name>
    <dbReference type="NCBI Taxonomy" id="426638"/>
    <lineage>
        <taxon>Eukaryota</taxon>
        <taxon>Sar</taxon>
        <taxon>Stramenopiles</taxon>
        <taxon>Ochrophyta</taxon>
        <taxon>Bacillariophyta</taxon>
        <taxon>Coscinodiscophyceae</taxon>
        <taxon>Chaetocerotophycidae</taxon>
        <taxon>Chaetocerotales</taxon>
        <taxon>Chaetocerotaceae</taxon>
        <taxon>Chaetoceros</taxon>
    </lineage>
</organism>
<dbReference type="AlphaFoldDB" id="A0AAD3CIS6"/>
<keyword evidence="4" id="KW-1185">Reference proteome</keyword>
<gene>
    <name evidence="3" type="ORF">CTEN210_02893</name>
</gene>
<evidence type="ECO:0000256" key="2">
    <source>
        <dbReference type="SAM" id="SignalP"/>
    </source>
</evidence>
<evidence type="ECO:0000313" key="4">
    <source>
        <dbReference type="Proteomes" id="UP001054902"/>
    </source>
</evidence>
<sequence>MASSRMTAQILLLASSIQLGIAFSILGVQNEFTKFRSNKETSSLKASSSDTNSSNPKNVERVSVCLGELCKCQEESSESILEDLQSRNLPYVVEDAPCLGACGMGAMVSIDYQDGGFDLVCGMEETHAAVGIIQVDDPSQSVEINIAEEKQEVELMNDLQQIMEEAEPAQINEELLDEDSGNAIEIESNALQIGSDVSKEEEKPTTTDEALVKNEVDHGAVQRMREEAKTATEEQTNPWLNMALYLGKKAKESIMK</sequence>
<evidence type="ECO:0000313" key="3">
    <source>
        <dbReference type="EMBL" id="GFH46419.1"/>
    </source>
</evidence>